<dbReference type="OrthoDB" id="10604212at2759"/>
<evidence type="ECO:0000313" key="2">
    <source>
        <dbReference type="EMBL" id="KAF1948173.1"/>
    </source>
</evidence>
<dbReference type="AlphaFoldDB" id="A0A6A5T6B2"/>
<accession>A0A6A5T6B2</accession>
<dbReference type="Proteomes" id="UP000800035">
    <property type="component" value="Unassembled WGS sequence"/>
</dbReference>
<name>A0A6A5T6B2_9PLEO</name>
<dbReference type="EMBL" id="ML977071">
    <property type="protein sequence ID" value="KAF1948173.1"/>
    <property type="molecule type" value="Genomic_DNA"/>
</dbReference>
<gene>
    <name evidence="2" type="ORF">CC80DRAFT_586257</name>
</gene>
<feature type="compositionally biased region" description="Polar residues" evidence="1">
    <location>
        <begin position="1"/>
        <end position="27"/>
    </location>
</feature>
<reference evidence="2" key="1">
    <citation type="journal article" date="2020" name="Stud. Mycol.">
        <title>101 Dothideomycetes genomes: a test case for predicting lifestyles and emergence of pathogens.</title>
        <authorList>
            <person name="Haridas S."/>
            <person name="Albert R."/>
            <person name="Binder M."/>
            <person name="Bloem J."/>
            <person name="Labutti K."/>
            <person name="Salamov A."/>
            <person name="Andreopoulos B."/>
            <person name="Baker S."/>
            <person name="Barry K."/>
            <person name="Bills G."/>
            <person name="Bluhm B."/>
            <person name="Cannon C."/>
            <person name="Castanera R."/>
            <person name="Culley D."/>
            <person name="Daum C."/>
            <person name="Ezra D."/>
            <person name="Gonzalez J."/>
            <person name="Henrissat B."/>
            <person name="Kuo A."/>
            <person name="Liang C."/>
            <person name="Lipzen A."/>
            <person name="Lutzoni F."/>
            <person name="Magnuson J."/>
            <person name="Mondo S."/>
            <person name="Nolan M."/>
            <person name="Ohm R."/>
            <person name="Pangilinan J."/>
            <person name="Park H.-J."/>
            <person name="Ramirez L."/>
            <person name="Alfaro M."/>
            <person name="Sun H."/>
            <person name="Tritt A."/>
            <person name="Yoshinaga Y."/>
            <person name="Zwiers L.-H."/>
            <person name="Turgeon B."/>
            <person name="Goodwin S."/>
            <person name="Spatafora J."/>
            <person name="Crous P."/>
            <person name="Grigoriev I."/>
        </authorList>
    </citation>
    <scope>NUCLEOTIDE SEQUENCE</scope>
    <source>
        <strain evidence="2">CBS 675.92</strain>
    </source>
</reference>
<sequence>MPSSNDTVVQRSHSSSTPRTRQDSPSITLAVPNIFGQRRDQPQGHANANTSLAHGFAPPTPISQSAQPQPMTADPSSYQPVSMASPRQQQVYSAHSTAQDHHHQESPAMAVSEKLEAGYKLCKVPMGLLFMLRFKLNEEVEGKEKEQWKLAVDFLDKVFAEGKQVAEERDPILPDAIIYSKTFIITEDDHRIFQKLLTIFPIVNGYKYLLGAGEQSFDQVKNVNGVDRAPLIDWVAKGNSLEELLEKLTARHHLGWREDKIKQNPYAYCNPWKQ</sequence>
<evidence type="ECO:0000256" key="1">
    <source>
        <dbReference type="SAM" id="MobiDB-lite"/>
    </source>
</evidence>
<keyword evidence="3" id="KW-1185">Reference proteome</keyword>
<feature type="compositionally biased region" description="Polar residues" evidence="1">
    <location>
        <begin position="62"/>
        <end position="97"/>
    </location>
</feature>
<feature type="region of interest" description="Disordered" evidence="1">
    <location>
        <begin position="1"/>
        <end position="110"/>
    </location>
</feature>
<proteinExistence type="predicted"/>
<organism evidence="2 3">
    <name type="scientific">Byssothecium circinans</name>
    <dbReference type="NCBI Taxonomy" id="147558"/>
    <lineage>
        <taxon>Eukaryota</taxon>
        <taxon>Fungi</taxon>
        <taxon>Dikarya</taxon>
        <taxon>Ascomycota</taxon>
        <taxon>Pezizomycotina</taxon>
        <taxon>Dothideomycetes</taxon>
        <taxon>Pleosporomycetidae</taxon>
        <taxon>Pleosporales</taxon>
        <taxon>Massarineae</taxon>
        <taxon>Massarinaceae</taxon>
        <taxon>Byssothecium</taxon>
    </lineage>
</organism>
<protein>
    <submittedName>
        <fullName evidence="2">Uncharacterized protein</fullName>
    </submittedName>
</protein>
<evidence type="ECO:0000313" key="3">
    <source>
        <dbReference type="Proteomes" id="UP000800035"/>
    </source>
</evidence>